<evidence type="ECO:0000313" key="3">
    <source>
        <dbReference type="Proteomes" id="UP000595197"/>
    </source>
</evidence>
<proteinExistence type="predicted"/>
<keyword evidence="1" id="KW-0732">Signal</keyword>
<keyword evidence="3" id="KW-1185">Reference proteome</keyword>
<accession>A0ABX7B250</accession>
<dbReference type="EMBL" id="CP067420">
    <property type="protein sequence ID" value="QQP88404.1"/>
    <property type="molecule type" value="Genomic_DNA"/>
</dbReference>
<evidence type="ECO:0000256" key="1">
    <source>
        <dbReference type="SAM" id="SignalP"/>
    </source>
</evidence>
<dbReference type="RefSeq" id="WP_201073234.1">
    <property type="nucleotide sequence ID" value="NZ_CP067420.1"/>
</dbReference>
<evidence type="ECO:0000313" key="2">
    <source>
        <dbReference type="EMBL" id="QQP88404.1"/>
    </source>
</evidence>
<reference evidence="2" key="1">
    <citation type="submission" date="2021-02" db="EMBL/GenBank/DDBJ databases">
        <title>Skermanella TT6 skin isolate.</title>
        <authorList>
            <person name="Lee K."/>
            <person name="Ganzorig M."/>
        </authorList>
    </citation>
    <scope>NUCLEOTIDE SEQUENCE</scope>
    <source>
        <strain evidence="2">TT6</strain>
    </source>
</reference>
<feature type="signal peptide" evidence="1">
    <location>
        <begin position="1"/>
        <end position="22"/>
    </location>
</feature>
<dbReference type="Proteomes" id="UP000595197">
    <property type="component" value="Chromosome"/>
</dbReference>
<evidence type="ECO:0008006" key="4">
    <source>
        <dbReference type="Google" id="ProtNLM"/>
    </source>
</evidence>
<feature type="chain" id="PRO_5045304568" description="Lipoprotein" evidence="1">
    <location>
        <begin position="23"/>
        <end position="126"/>
    </location>
</feature>
<protein>
    <recommendedName>
        <fullName evidence="4">Lipoprotein</fullName>
    </recommendedName>
</protein>
<sequence length="126" mass="13428">MKPSPPATAMLLIAAGTLSACAGFEAPRQEATNPAYEARLAQLAQHQCNSRVAGAVEGAGVRPEEITELFYTREMDGTNDRIVRYTAWMRLAGQPGHLIVDADALSCRAMQVYTRGGAEVAGVSSF</sequence>
<dbReference type="PROSITE" id="PS51257">
    <property type="entry name" value="PROKAR_LIPOPROTEIN"/>
    <property type="match status" value="1"/>
</dbReference>
<name>A0ABX7B250_9PROT</name>
<organism evidence="2 3">
    <name type="scientific">Skermanella cutis</name>
    <dbReference type="NCBI Taxonomy" id="2775420"/>
    <lineage>
        <taxon>Bacteria</taxon>
        <taxon>Pseudomonadati</taxon>
        <taxon>Pseudomonadota</taxon>
        <taxon>Alphaproteobacteria</taxon>
        <taxon>Rhodospirillales</taxon>
        <taxon>Azospirillaceae</taxon>
        <taxon>Skermanella</taxon>
    </lineage>
</organism>
<gene>
    <name evidence="2" type="ORF">IGS68_20505</name>
</gene>